<name>A0A1F5P8W9_9BACT</name>
<dbReference type="PRINTS" id="PR00410">
    <property type="entry name" value="PHEHYDRXLASE"/>
</dbReference>
<dbReference type="PROSITE" id="PS51384">
    <property type="entry name" value="FAD_FR"/>
    <property type="match status" value="1"/>
</dbReference>
<feature type="domain" description="FAD-binding FR-type" evidence="1">
    <location>
        <begin position="1"/>
        <end position="104"/>
    </location>
</feature>
<dbReference type="InterPro" id="IPR001433">
    <property type="entry name" value="OxRdtase_FAD/NAD-bd"/>
</dbReference>
<evidence type="ECO:0000313" key="2">
    <source>
        <dbReference type="EMBL" id="OGE86152.1"/>
    </source>
</evidence>
<organism evidence="2 3">
    <name type="scientific">Candidatus Doudnabacteria bacterium RIFCSPHIGHO2_02_FULL_46_11</name>
    <dbReference type="NCBI Taxonomy" id="1817832"/>
    <lineage>
        <taxon>Bacteria</taxon>
        <taxon>Candidatus Doudnaibacteriota</taxon>
    </lineage>
</organism>
<dbReference type="InterPro" id="IPR017938">
    <property type="entry name" value="Riboflavin_synthase-like_b-brl"/>
</dbReference>
<dbReference type="PANTHER" id="PTHR47354:SF5">
    <property type="entry name" value="PROTEIN RFBI"/>
    <property type="match status" value="1"/>
</dbReference>
<proteinExistence type="predicted"/>
<evidence type="ECO:0000259" key="1">
    <source>
        <dbReference type="PROSITE" id="PS51384"/>
    </source>
</evidence>
<dbReference type="InterPro" id="IPR039261">
    <property type="entry name" value="FNR_nucleotide-bd"/>
</dbReference>
<dbReference type="PANTHER" id="PTHR47354">
    <property type="entry name" value="NADH OXIDOREDUCTASE HCR"/>
    <property type="match status" value="1"/>
</dbReference>
<dbReference type="Pfam" id="PF00175">
    <property type="entry name" value="NAD_binding_1"/>
    <property type="match status" value="1"/>
</dbReference>
<reference evidence="2 3" key="1">
    <citation type="journal article" date="2016" name="Nat. Commun.">
        <title>Thousands of microbial genomes shed light on interconnected biogeochemical processes in an aquifer system.</title>
        <authorList>
            <person name="Anantharaman K."/>
            <person name="Brown C.T."/>
            <person name="Hug L.A."/>
            <person name="Sharon I."/>
            <person name="Castelle C.J."/>
            <person name="Probst A.J."/>
            <person name="Thomas B.C."/>
            <person name="Singh A."/>
            <person name="Wilkins M.J."/>
            <person name="Karaoz U."/>
            <person name="Brodie E.L."/>
            <person name="Williams K.H."/>
            <person name="Hubbard S.S."/>
            <person name="Banfield J.F."/>
        </authorList>
    </citation>
    <scope>NUCLEOTIDE SEQUENCE [LARGE SCALE GENOMIC DNA]</scope>
</reference>
<dbReference type="InterPro" id="IPR050415">
    <property type="entry name" value="MRET"/>
</dbReference>
<dbReference type="GO" id="GO:0016491">
    <property type="term" value="F:oxidoreductase activity"/>
    <property type="evidence" value="ECO:0007669"/>
    <property type="project" value="InterPro"/>
</dbReference>
<dbReference type="InterPro" id="IPR017927">
    <property type="entry name" value="FAD-bd_FR_type"/>
</dbReference>
<dbReference type="SUPFAM" id="SSF52343">
    <property type="entry name" value="Ferredoxin reductase-like, C-terminal NADP-linked domain"/>
    <property type="match status" value="1"/>
</dbReference>
<comment type="caution">
    <text evidence="2">The sequence shown here is derived from an EMBL/GenBank/DDBJ whole genome shotgun (WGS) entry which is preliminary data.</text>
</comment>
<dbReference type="SUPFAM" id="SSF63380">
    <property type="entry name" value="Riboflavin synthase domain-like"/>
    <property type="match status" value="1"/>
</dbReference>
<dbReference type="Proteomes" id="UP000176786">
    <property type="component" value="Unassembled WGS sequence"/>
</dbReference>
<dbReference type="InterPro" id="IPR008333">
    <property type="entry name" value="Cbr1-like_FAD-bd_dom"/>
</dbReference>
<dbReference type="Pfam" id="PF00970">
    <property type="entry name" value="FAD_binding_6"/>
    <property type="match status" value="1"/>
</dbReference>
<accession>A0A1F5P8W9</accession>
<dbReference type="Gene3D" id="2.40.30.10">
    <property type="entry name" value="Translation factors"/>
    <property type="match status" value="1"/>
</dbReference>
<gene>
    <name evidence="2" type="ORF">A3J48_00845</name>
</gene>
<dbReference type="AlphaFoldDB" id="A0A1F5P8W9"/>
<protein>
    <recommendedName>
        <fullName evidence="1">FAD-binding FR-type domain-containing protein</fullName>
    </recommendedName>
</protein>
<dbReference type="EMBL" id="MFES01000008">
    <property type="protein sequence ID" value="OGE86152.1"/>
    <property type="molecule type" value="Genomic_DNA"/>
</dbReference>
<dbReference type="CDD" id="cd00322">
    <property type="entry name" value="FNR_like"/>
    <property type="match status" value="1"/>
</dbReference>
<dbReference type="Gene3D" id="3.40.50.80">
    <property type="entry name" value="Nucleotide-binding domain of ferredoxin-NADP reductase (FNR) module"/>
    <property type="match status" value="1"/>
</dbReference>
<evidence type="ECO:0000313" key="3">
    <source>
        <dbReference type="Proteomes" id="UP000176786"/>
    </source>
</evidence>
<dbReference type="STRING" id="1817832.A3J48_00845"/>
<sequence length="239" mass="27279">MKRLKLKLKGKKVLADKTMAFQFDLKGADFKFIPGQYIGVYFEILLKKDPLGNIKSFSMTSTPRDNFLEVGMRMRPSGFKETLDSIKIGKKIEIEGPYGQFTLPDSAKRPIIFIAGGIGIAPFVSIIKHVTENNLPYKIKLFYSDKNLGSMTYLSDLEKFKKKSEGLNYIITLTGKNLKNWQGSTGRINKRLLKNHLVNVKNPLFYISGSPDMVYDIRQLLLSLKYKEKDIRAEEFAGY</sequence>